<dbReference type="GO" id="GO:0004930">
    <property type="term" value="F:G protein-coupled receptor activity"/>
    <property type="evidence" value="ECO:0007669"/>
    <property type="project" value="InterPro"/>
</dbReference>
<accession>A0AAD9NZR3</accession>
<keyword evidence="3 5" id="KW-1133">Transmembrane helix</keyword>
<dbReference type="EMBL" id="JAODUO010000233">
    <property type="protein sequence ID" value="KAK2185491.1"/>
    <property type="molecule type" value="Genomic_DNA"/>
</dbReference>
<feature type="transmembrane region" description="Helical" evidence="5">
    <location>
        <begin position="107"/>
        <end position="127"/>
    </location>
</feature>
<feature type="transmembrane region" description="Helical" evidence="5">
    <location>
        <begin position="64"/>
        <end position="86"/>
    </location>
</feature>
<dbReference type="PANTHER" id="PTHR45698">
    <property type="entry name" value="TRACE AMINE-ASSOCIATED RECEPTOR 19N-RELATED"/>
    <property type="match status" value="1"/>
</dbReference>
<evidence type="ECO:0000313" key="8">
    <source>
        <dbReference type="Proteomes" id="UP001209878"/>
    </source>
</evidence>
<dbReference type="Proteomes" id="UP001209878">
    <property type="component" value="Unassembled WGS sequence"/>
</dbReference>
<dbReference type="AlphaFoldDB" id="A0AAD9NZR3"/>
<keyword evidence="4 5" id="KW-0472">Membrane</keyword>
<sequence length="135" mass="15615">MTSIVLFINYKGFSRVILVLLRHQSIADAWVCFMAAILIKQPFMWMTGYYYIDVLVCYCWHGQAFYWGGVTLSTYNLMLIALERYLAVCRPFDHGPVNTMSRRKMALLFLALYVSVVVITHGTYIQVRYASSDCV</sequence>
<comment type="subcellular location">
    <subcellularLocation>
        <location evidence="1">Membrane</location>
    </subcellularLocation>
</comment>
<dbReference type="InterPro" id="IPR017452">
    <property type="entry name" value="GPCR_Rhodpsn_7TM"/>
</dbReference>
<dbReference type="InterPro" id="IPR000276">
    <property type="entry name" value="GPCR_Rhodpsn"/>
</dbReference>
<dbReference type="Pfam" id="PF00001">
    <property type="entry name" value="7tm_1"/>
    <property type="match status" value="1"/>
</dbReference>
<evidence type="ECO:0000256" key="3">
    <source>
        <dbReference type="ARBA" id="ARBA00022989"/>
    </source>
</evidence>
<dbReference type="Gene3D" id="1.20.1070.10">
    <property type="entry name" value="Rhodopsin 7-helix transmembrane proteins"/>
    <property type="match status" value="1"/>
</dbReference>
<dbReference type="PANTHER" id="PTHR45698:SF1">
    <property type="entry name" value="TRACE AMINE-ASSOCIATED RECEPTOR 13C-LIKE"/>
    <property type="match status" value="1"/>
</dbReference>
<organism evidence="7 8">
    <name type="scientific">Ridgeia piscesae</name>
    <name type="common">Tubeworm</name>
    <dbReference type="NCBI Taxonomy" id="27915"/>
    <lineage>
        <taxon>Eukaryota</taxon>
        <taxon>Metazoa</taxon>
        <taxon>Spiralia</taxon>
        <taxon>Lophotrochozoa</taxon>
        <taxon>Annelida</taxon>
        <taxon>Polychaeta</taxon>
        <taxon>Sedentaria</taxon>
        <taxon>Canalipalpata</taxon>
        <taxon>Sabellida</taxon>
        <taxon>Siboglinidae</taxon>
        <taxon>Ridgeia</taxon>
    </lineage>
</organism>
<dbReference type="SUPFAM" id="SSF81321">
    <property type="entry name" value="Family A G protein-coupled receptor-like"/>
    <property type="match status" value="1"/>
</dbReference>
<name>A0AAD9NZR3_RIDPI</name>
<evidence type="ECO:0000256" key="2">
    <source>
        <dbReference type="ARBA" id="ARBA00022692"/>
    </source>
</evidence>
<comment type="caution">
    <text evidence="7">The sequence shown here is derived from an EMBL/GenBank/DDBJ whole genome shotgun (WGS) entry which is preliminary data.</text>
</comment>
<dbReference type="PROSITE" id="PS00237">
    <property type="entry name" value="G_PROTEIN_RECEP_F1_1"/>
    <property type="match status" value="1"/>
</dbReference>
<protein>
    <recommendedName>
        <fullName evidence="6">G-protein coupled receptors family 1 profile domain-containing protein</fullName>
    </recommendedName>
</protein>
<evidence type="ECO:0000259" key="6">
    <source>
        <dbReference type="PROSITE" id="PS50262"/>
    </source>
</evidence>
<evidence type="ECO:0000256" key="5">
    <source>
        <dbReference type="SAM" id="Phobius"/>
    </source>
</evidence>
<evidence type="ECO:0000256" key="1">
    <source>
        <dbReference type="ARBA" id="ARBA00004370"/>
    </source>
</evidence>
<feature type="domain" description="G-protein coupled receptors family 1 profile" evidence="6">
    <location>
        <begin position="1"/>
        <end position="135"/>
    </location>
</feature>
<keyword evidence="8" id="KW-1185">Reference proteome</keyword>
<evidence type="ECO:0000256" key="4">
    <source>
        <dbReference type="ARBA" id="ARBA00023136"/>
    </source>
</evidence>
<proteinExistence type="predicted"/>
<dbReference type="GO" id="GO:0016020">
    <property type="term" value="C:membrane"/>
    <property type="evidence" value="ECO:0007669"/>
    <property type="project" value="UniProtKB-SubCell"/>
</dbReference>
<gene>
    <name evidence="7" type="ORF">NP493_234g02001</name>
</gene>
<dbReference type="PROSITE" id="PS50262">
    <property type="entry name" value="G_PROTEIN_RECEP_F1_2"/>
    <property type="match status" value="1"/>
</dbReference>
<keyword evidence="2 5" id="KW-0812">Transmembrane</keyword>
<feature type="transmembrane region" description="Helical" evidence="5">
    <location>
        <begin position="30"/>
        <end position="52"/>
    </location>
</feature>
<evidence type="ECO:0000313" key="7">
    <source>
        <dbReference type="EMBL" id="KAK2185491.1"/>
    </source>
</evidence>
<reference evidence="7" key="1">
    <citation type="journal article" date="2023" name="Mol. Biol. Evol.">
        <title>Third-Generation Sequencing Reveals the Adaptive Role of the Epigenome in Three Deep-Sea Polychaetes.</title>
        <authorList>
            <person name="Perez M."/>
            <person name="Aroh O."/>
            <person name="Sun Y."/>
            <person name="Lan Y."/>
            <person name="Juniper S.K."/>
            <person name="Young C.R."/>
            <person name="Angers B."/>
            <person name="Qian P.Y."/>
        </authorList>
    </citation>
    <scope>NUCLEOTIDE SEQUENCE</scope>
    <source>
        <strain evidence="7">R07B-5</strain>
    </source>
</reference>